<keyword evidence="1" id="KW-0489">Methyltransferase</keyword>
<dbReference type="STRING" id="1122189.SAMN02745165_02426"/>
<dbReference type="EMBL" id="FQZT01000008">
    <property type="protein sequence ID" value="SHJ45339.1"/>
    <property type="molecule type" value="Genomic_DNA"/>
</dbReference>
<dbReference type="Pfam" id="PF13489">
    <property type="entry name" value="Methyltransf_23"/>
    <property type="match status" value="1"/>
</dbReference>
<dbReference type="SUPFAM" id="SSF53335">
    <property type="entry name" value="S-adenosyl-L-methionine-dependent methyltransferases"/>
    <property type="match status" value="1"/>
</dbReference>
<accession>A0A1M6JF49</accession>
<keyword evidence="2" id="KW-1185">Reference proteome</keyword>
<dbReference type="OrthoDB" id="9816564at2"/>
<dbReference type="Gene3D" id="3.40.50.150">
    <property type="entry name" value="Vaccinia Virus protein VP39"/>
    <property type="match status" value="1"/>
</dbReference>
<dbReference type="InterPro" id="IPR029063">
    <property type="entry name" value="SAM-dependent_MTases_sf"/>
</dbReference>
<proteinExistence type="predicted"/>
<evidence type="ECO:0000313" key="2">
    <source>
        <dbReference type="Proteomes" id="UP000184171"/>
    </source>
</evidence>
<protein>
    <submittedName>
        <fullName evidence="1">Methyltransferase domain-containing protein</fullName>
    </submittedName>
</protein>
<dbReference type="AlphaFoldDB" id="A0A1M6JF49"/>
<dbReference type="GO" id="GO:0032259">
    <property type="term" value="P:methylation"/>
    <property type="evidence" value="ECO:0007669"/>
    <property type="project" value="UniProtKB-KW"/>
</dbReference>
<dbReference type="GO" id="GO:0008168">
    <property type="term" value="F:methyltransferase activity"/>
    <property type="evidence" value="ECO:0007669"/>
    <property type="project" value="UniProtKB-KW"/>
</dbReference>
<sequence length="220" mass="24970">MAEHVACPLCFCTDTTPYFENKHRPYLLCSACRLVFVPPRFHLSSSAEKAEYDLHHNDPADSGYRKFLSRLTDPLQERIAAGSSGLDFGCGPGPALAEMLTEAGHKVALYDPYYQPDTSVLEQDYDFICATEVVEHLRTPADEFRQLFSLLRPGGILAIMTKLVRNQQAFAGWHYIRDLTHICFYSRDSFRWLAQHYAAEVEFIGADVILLRNPLPPQKV</sequence>
<organism evidence="1 2">
    <name type="scientific">Malonomonas rubra DSM 5091</name>
    <dbReference type="NCBI Taxonomy" id="1122189"/>
    <lineage>
        <taxon>Bacteria</taxon>
        <taxon>Pseudomonadati</taxon>
        <taxon>Thermodesulfobacteriota</taxon>
        <taxon>Desulfuromonadia</taxon>
        <taxon>Desulfuromonadales</taxon>
        <taxon>Geopsychrobacteraceae</taxon>
        <taxon>Malonomonas</taxon>
    </lineage>
</organism>
<dbReference type="RefSeq" id="WP_072909001.1">
    <property type="nucleotide sequence ID" value="NZ_FQZT01000008.1"/>
</dbReference>
<name>A0A1M6JF49_MALRU</name>
<dbReference type="Proteomes" id="UP000184171">
    <property type="component" value="Unassembled WGS sequence"/>
</dbReference>
<gene>
    <name evidence="1" type="ORF">SAMN02745165_02426</name>
</gene>
<evidence type="ECO:0000313" key="1">
    <source>
        <dbReference type="EMBL" id="SHJ45339.1"/>
    </source>
</evidence>
<reference evidence="1 2" key="1">
    <citation type="submission" date="2016-11" db="EMBL/GenBank/DDBJ databases">
        <authorList>
            <person name="Jaros S."/>
            <person name="Januszkiewicz K."/>
            <person name="Wedrychowicz H."/>
        </authorList>
    </citation>
    <scope>NUCLEOTIDE SEQUENCE [LARGE SCALE GENOMIC DNA]</scope>
    <source>
        <strain evidence="1 2">DSM 5091</strain>
    </source>
</reference>
<keyword evidence="1" id="KW-0808">Transferase</keyword>